<dbReference type="InterPro" id="IPR050771">
    <property type="entry name" value="Alpha-ketoacid_DH_E1_comp"/>
</dbReference>
<dbReference type="RefSeq" id="WP_278158133.1">
    <property type="nucleotide sequence ID" value="NZ_CP121252.1"/>
</dbReference>
<dbReference type="EMBL" id="CP121252">
    <property type="protein sequence ID" value="WFP16951.1"/>
    <property type="molecule type" value="Genomic_DNA"/>
</dbReference>
<dbReference type="SUPFAM" id="SSF52518">
    <property type="entry name" value="Thiamin diphosphate-binding fold (THDP-binding)"/>
    <property type="match status" value="1"/>
</dbReference>
<evidence type="ECO:0000313" key="6">
    <source>
        <dbReference type="EMBL" id="WFP16951.1"/>
    </source>
</evidence>
<dbReference type="Proteomes" id="UP001219037">
    <property type="component" value="Chromosome"/>
</dbReference>
<name>A0ABY8H7E1_9MICC</name>
<accession>A0ABY8H7E1</accession>
<keyword evidence="2 4" id="KW-0560">Oxidoreductase</keyword>
<dbReference type="PANTHER" id="PTHR43380:SF1">
    <property type="entry name" value="2-OXOISOVALERATE DEHYDROGENASE SUBUNIT ALPHA, MITOCHONDRIAL"/>
    <property type="match status" value="1"/>
</dbReference>
<evidence type="ECO:0000259" key="5">
    <source>
        <dbReference type="Pfam" id="PF00676"/>
    </source>
</evidence>
<dbReference type="InterPro" id="IPR001017">
    <property type="entry name" value="DH_E1"/>
</dbReference>
<protein>
    <recommendedName>
        <fullName evidence="4">2-oxoisovalerate dehydrogenase subunit alpha</fullName>
        <ecNumber evidence="4">1.2.4.4</ecNumber>
    </recommendedName>
    <alternativeName>
        <fullName evidence="4">Branched-chain alpha-keto acid dehydrogenase E1 component alpha chain</fullName>
    </alternativeName>
</protein>
<organism evidence="6 7">
    <name type="scientific">Citricoccus muralis</name>
    <dbReference type="NCBI Taxonomy" id="169134"/>
    <lineage>
        <taxon>Bacteria</taxon>
        <taxon>Bacillati</taxon>
        <taxon>Actinomycetota</taxon>
        <taxon>Actinomycetes</taxon>
        <taxon>Micrococcales</taxon>
        <taxon>Micrococcaceae</taxon>
        <taxon>Citricoccus</taxon>
    </lineage>
</organism>
<evidence type="ECO:0000313" key="7">
    <source>
        <dbReference type="Proteomes" id="UP001219037"/>
    </source>
</evidence>
<dbReference type="Gene3D" id="3.40.50.970">
    <property type="match status" value="1"/>
</dbReference>
<comment type="cofactor">
    <cofactor evidence="1 4">
        <name>thiamine diphosphate</name>
        <dbReference type="ChEBI" id="CHEBI:58937"/>
    </cofactor>
</comment>
<dbReference type="CDD" id="cd02000">
    <property type="entry name" value="TPP_E1_PDC_ADC_BCADC"/>
    <property type="match status" value="1"/>
</dbReference>
<feature type="domain" description="Dehydrogenase E1 component" evidence="5">
    <location>
        <begin position="72"/>
        <end position="344"/>
    </location>
</feature>
<comment type="function">
    <text evidence="4">The branched-chain alpha-keto dehydrogenase complex catalyzes the overall conversion of alpha-keto acids to acyl-CoA and CO(2). It contains multiple copies of three enzymatic components: branched-chain alpha-keto acid decarboxylase (E1), lipoamide acyltransferase (E2) and lipoamide dehydrogenase (E3).</text>
</comment>
<comment type="catalytic activity">
    <reaction evidence="4">
        <text>N(6)-[(R)-lipoyl]-L-lysyl-[protein] + 3-methyl-2-oxobutanoate + H(+) = N(6)-[(R)-S(8)-2-methylpropanoyldihydrolipoyl]-L-lysyl-[protein] + CO2</text>
        <dbReference type="Rhea" id="RHEA:13457"/>
        <dbReference type="Rhea" id="RHEA-COMP:10474"/>
        <dbReference type="Rhea" id="RHEA-COMP:10497"/>
        <dbReference type="ChEBI" id="CHEBI:11851"/>
        <dbReference type="ChEBI" id="CHEBI:15378"/>
        <dbReference type="ChEBI" id="CHEBI:16526"/>
        <dbReference type="ChEBI" id="CHEBI:83099"/>
        <dbReference type="ChEBI" id="CHEBI:83142"/>
        <dbReference type="EC" id="1.2.4.4"/>
    </reaction>
</comment>
<evidence type="ECO:0000256" key="3">
    <source>
        <dbReference type="ARBA" id="ARBA00023052"/>
    </source>
</evidence>
<keyword evidence="3 4" id="KW-0786">Thiamine pyrophosphate</keyword>
<keyword evidence="7" id="KW-1185">Reference proteome</keyword>
<gene>
    <name evidence="6" type="ORF">P8192_02160</name>
</gene>
<evidence type="ECO:0000256" key="4">
    <source>
        <dbReference type="RuleBase" id="RU365014"/>
    </source>
</evidence>
<evidence type="ECO:0000256" key="1">
    <source>
        <dbReference type="ARBA" id="ARBA00001964"/>
    </source>
</evidence>
<reference evidence="6 7" key="1">
    <citation type="submission" date="2023-04" db="EMBL/GenBank/DDBJ databases">
        <title>Funneling lignin-derived compounds into biodiesel using alkali-halophilic Citricoccus sp. P2.</title>
        <authorList>
            <person name="Luo C.-B."/>
        </authorList>
    </citation>
    <scope>NUCLEOTIDE SEQUENCE [LARGE SCALE GENOMIC DNA]</scope>
    <source>
        <strain evidence="6 7">P2</strain>
    </source>
</reference>
<evidence type="ECO:0000256" key="2">
    <source>
        <dbReference type="ARBA" id="ARBA00023002"/>
    </source>
</evidence>
<dbReference type="EC" id="1.2.4.4" evidence="4"/>
<sequence length="401" mass="44041">MTLHAQQHDGISHELREAIIGHDGDDLRTSDQGTTFVQLLDEQGHRHTGGVFGRIADALSHAELREMYRDLVLLRRFDQEATALQRHGELALWAPCLGQEAAQVGLGRGLRSQDFAYTSYREHGVALQRGLAPRDLLRIFRGVSHGGWDPHAHNLSAYEIMIGAQTLHAAGYAMGVKLEGAAGTGDVDSDVAVVTCFGDGATSEGDVAEALTFAASFQAPVLFFCQNNQWAISVPKQVQTPSPIYRRGEGYGIPGIRVDGNDLLASYAVSRFALDRVRSGAGPLFVEAYTYRMGAHTTADDPTRYRSAEEVERWKRADPLERVRRHLLEIGAADEDFFTVLDAEAEQWGAGVREACLSLETPGLDALFDHIYADSHALVEQERAEFRAYENSFGETVEEGA</sequence>
<dbReference type="Pfam" id="PF00676">
    <property type="entry name" value="E1_dh"/>
    <property type="match status" value="1"/>
</dbReference>
<dbReference type="PANTHER" id="PTHR43380">
    <property type="entry name" value="2-OXOISOVALERATE DEHYDROGENASE SUBUNIT ALPHA, MITOCHONDRIAL"/>
    <property type="match status" value="1"/>
</dbReference>
<dbReference type="InterPro" id="IPR029061">
    <property type="entry name" value="THDP-binding"/>
</dbReference>
<proteinExistence type="inferred from homology"/>
<comment type="similarity">
    <text evidence="4">Belongs to the BCKDHA family.</text>
</comment>